<evidence type="ECO:0000313" key="1">
    <source>
        <dbReference type="EMBL" id="CCX05587.1"/>
    </source>
</evidence>
<reference evidence="1 2" key="1">
    <citation type="journal article" date="2013" name="PLoS Genet.">
        <title>The genome and development-dependent transcriptomes of Pyronema confluens: a window into fungal evolution.</title>
        <authorList>
            <person name="Traeger S."/>
            <person name="Altegoer F."/>
            <person name="Freitag M."/>
            <person name="Gabaldon T."/>
            <person name="Kempken F."/>
            <person name="Kumar A."/>
            <person name="Marcet-Houben M."/>
            <person name="Poggeler S."/>
            <person name="Stajich J.E."/>
            <person name="Nowrousian M."/>
        </authorList>
    </citation>
    <scope>NUCLEOTIDE SEQUENCE [LARGE SCALE GENOMIC DNA]</scope>
    <source>
        <strain evidence="2">CBS 100304</strain>
        <tissue evidence="1">Vegetative mycelium</tissue>
    </source>
</reference>
<protein>
    <submittedName>
        <fullName evidence="1">Uncharacterized protein</fullName>
    </submittedName>
</protein>
<keyword evidence="2" id="KW-1185">Reference proteome</keyword>
<name>U4KW25_PYROM</name>
<proteinExistence type="predicted"/>
<sequence>MCSDPKVTTLRTLELRVGNPVDYLVRLHGAMDDTGKHTTGIADMAFGKLVGP</sequence>
<accession>U4KW25</accession>
<organism evidence="1 2">
    <name type="scientific">Pyronema omphalodes (strain CBS 100304)</name>
    <name type="common">Pyronema confluens</name>
    <dbReference type="NCBI Taxonomy" id="1076935"/>
    <lineage>
        <taxon>Eukaryota</taxon>
        <taxon>Fungi</taxon>
        <taxon>Dikarya</taxon>
        <taxon>Ascomycota</taxon>
        <taxon>Pezizomycotina</taxon>
        <taxon>Pezizomycetes</taxon>
        <taxon>Pezizales</taxon>
        <taxon>Pyronemataceae</taxon>
        <taxon>Pyronema</taxon>
    </lineage>
</organism>
<dbReference type="AlphaFoldDB" id="U4KW25"/>
<evidence type="ECO:0000313" key="2">
    <source>
        <dbReference type="Proteomes" id="UP000018144"/>
    </source>
</evidence>
<dbReference type="Proteomes" id="UP000018144">
    <property type="component" value="Unassembled WGS sequence"/>
</dbReference>
<dbReference type="EMBL" id="HF935261">
    <property type="protein sequence ID" value="CCX05587.1"/>
    <property type="molecule type" value="Genomic_DNA"/>
</dbReference>
<gene>
    <name evidence="1" type="ORF">PCON_05174</name>
</gene>